<dbReference type="PROSITE" id="PS50067">
    <property type="entry name" value="KINESIN_MOTOR_2"/>
    <property type="match status" value="1"/>
</dbReference>
<dbReference type="PANTHER" id="PTHR47970:SF12">
    <property type="entry name" value="KINESIN FAMILY MEMBER 11"/>
    <property type="match status" value="1"/>
</dbReference>
<keyword evidence="8 14" id="KW-0175">Coiled coil</keyword>
<evidence type="ECO:0000256" key="6">
    <source>
        <dbReference type="ARBA" id="ARBA00022776"/>
    </source>
</evidence>
<keyword evidence="11" id="KW-0131">Cell cycle</keyword>
<keyword evidence="6" id="KW-0498">Mitosis</keyword>
<feature type="compositionally biased region" description="Low complexity" evidence="15">
    <location>
        <begin position="87"/>
        <end position="96"/>
    </location>
</feature>
<dbReference type="InterPro" id="IPR036961">
    <property type="entry name" value="Kinesin_motor_dom_sf"/>
</dbReference>
<dbReference type="GO" id="GO:0005524">
    <property type="term" value="F:ATP binding"/>
    <property type="evidence" value="ECO:0007669"/>
    <property type="project" value="UniProtKB-UniRule"/>
</dbReference>
<evidence type="ECO:0000256" key="1">
    <source>
        <dbReference type="ARBA" id="ARBA00004245"/>
    </source>
</evidence>
<gene>
    <name evidence="17" type="ORF">CDD81_6091</name>
</gene>
<accession>A0A2C5Y3N8</accession>
<evidence type="ECO:0000256" key="5">
    <source>
        <dbReference type="ARBA" id="ARBA00022741"/>
    </source>
</evidence>
<dbReference type="GO" id="GO:0072686">
    <property type="term" value="C:mitotic spindle"/>
    <property type="evidence" value="ECO:0007669"/>
    <property type="project" value="TreeGrafter"/>
</dbReference>
<dbReference type="GO" id="GO:0007018">
    <property type="term" value="P:microtubule-based movement"/>
    <property type="evidence" value="ECO:0007669"/>
    <property type="project" value="InterPro"/>
</dbReference>
<keyword evidence="10" id="KW-0206">Cytoskeleton</keyword>
<evidence type="ECO:0000313" key="18">
    <source>
        <dbReference type="Proteomes" id="UP000226192"/>
    </source>
</evidence>
<comment type="subcellular location">
    <subcellularLocation>
        <location evidence="1">Cytoplasm</location>
        <location evidence="1">Cytoskeleton</location>
    </subcellularLocation>
</comment>
<evidence type="ECO:0000256" key="14">
    <source>
        <dbReference type="SAM" id="Coils"/>
    </source>
</evidence>
<keyword evidence="18" id="KW-1185">Reference proteome</keyword>
<evidence type="ECO:0000256" key="8">
    <source>
        <dbReference type="ARBA" id="ARBA00023054"/>
    </source>
</evidence>
<evidence type="ECO:0000256" key="15">
    <source>
        <dbReference type="SAM" id="MobiDB-lite"/>
    </source>
</evidence>
<comment type="similarity">
    <text evidence="12">Belongs to the TRAFAC class myosin-kinesin ATPase superfamily. Kinesin family. KIN-5/BimC subfamily.</text>
</comment>
<evidence type="ECO:0000256" key="2">
    <source>
        <dbReference type="ARBA" id="ARBA00022490"/>
    </source>
</evidence>
<feature type="compositionally biased region" description="Low complexity" evidence="15">
    <location>
        <begin position="1098"/>
        <end position="1111"/>
    </location>
</feature>
<organism evidence="17 18">
    <name type="scientific">Ophiocordyceps australis</name>
    <dbReference type="NCBI Taxonomy" id="1399860"/>
    <lineage>
        <taxon>Eukaryota</taxon>
        <taxon>Fungi</taxon>
        <taxon>Dikarya</taxon>
        <taxon>Ascomycota</taxon>
        <taxon>Pezizomycotina</taxon>
        <taxon>Sordariomycetes</taxon>
        <taxon>Hypocreomycetidae</taxon>
        <taxon>Hypocreales</taxon>
        <taxon>Ophiocordycipitaceae</taxon>
        <taxon>Ophiocordyceps</taxon>
    </lineage>
</organism>
<dbReference type="Pfam" id="PF00225">
    <property type="entry name" value="Kinesin"/>
    <property type="match status" value="1"/>
</dbReference>
<evidence type="ECO:0000256" key="4">
    <source>
        <dbReference type="ARBA" id="ARBA00022701"/>
    </source>
</evidence>
<dbReference type="InterPro" id="IPR001752">
    <property type="entry name" value="Kinesin_motor_dom"/>
</dbReference>
<dbReference type="AlphaFoldDB" id="A0A2C5Y3N8"/>
<evidence type="ECO:0000256" key="10">
    <source>
        <dbReference type="ARBA" id="ARBA00023212"/>
    </source>
</evidence>
<dbReference type="GO" id="GO:0005634">
    <property type="term" value="C:nucleus"/>
    <property type="evidence" value="ECO:0007669"/>
    <property type="project" value="TreeGrafter"/>
</dbReference>
<dbReference type="GO" id="GO:0008017">
    <property type="term" value="F:microtubule binding"/>
    <property type="evidence" value="ECO:0007669"/>
    <property type="project" value="InterPro"/>
</dbReference>
<proteinExistence type="inferred from homology"/>
<dbReference type="InterPro" id="IPR019821">
    <property type="entry name" value="Kinesin_motor_CS"/>
</dbReference>
<evidence type="ECO:0000256" key="9">
    <source>
        <dbReference type="ARBA" id="ARBA00023175"/>
    </source>
</evidence>
<evidence type="ECO:0000256" key="13">
    <source>
        <dbReference type="PROSITE-ProRule" id="PRU00283"/>
    </source>
</evidence>
<dbReference type="InterPro" id="IPR047149">
    <property type="entry name" value="KIF11-like"/>
</dbReference>
<comment type="caution">
    <text evidence="17">The sequence shown here is derived from an EMBL/GenBank/DDBJ whole genome shotgun (WGS) entry which is preliminary data.</text>
</comment>
<dbReference type="OrthoDB" id="3176171at2759"/>
<keyword evidence="3" id="KW-0132">Cell division</keyword>
<protein>
    <recommendedName>
        <fullName evidence="16">Kinesin motor domain-containing protein</fullName>
    </recommendedName>
</protein>
<feature type="binding site" evidence="13">
    <location>
        <begin position="208"/>
        <end position="215"/>
    </location>
    <ligand>
        <name>ATP</name>
        <dbReference type="ChEBI" id="CHEBI:30616"/>
    </ligand>
</feature>
<feature type="coiled-coil region" evidence="14">
    <location>
        <begin position="520"/>
        <end position="610"/>
    </location>
</feature>
<evidence type="ECO:0000256" key="12">
    <source>
        <dbReference type="ARBA" id="ARBA00034704"/>
    </source>
</evidence>
<dbReference type="PANTHER" id="PTHR47970">
    <property type="entry name" value="KINESIN-LIKE PROTEIN KIF11"/>
    <property type="match status" value="1"/>
</dbReference>
<dbReference type="CDD" id="cd01364">
    <property type="entry name" value="KISc_BimC_Eg5"/>
    <property type="match status" value="1"/>
</dbReference>
<feature type="compositionally biased region" description="Acidic residues" evidence="15">
    <location>
        <begin position="1066"/>
        <end position="1075"/>
    </location>
</feature>
<keyword evidence="2" id="KW-0963">Cytoplasm</keyword>
<dbReference type="GO" id="GO:0051301">
    <property type="term" value="P:cell division"/>
    <property type="evidence" value="ECO:0007669"/>
    <property type="project" value="UniProtKB-KW"/>
</dbReference>
<dbReference type="PRINTS" id="PR00380">
    <property type="entry name" value="KINESINHEAVY"/>
</dbReference>
<evidence type="ECO:0000256" key="3">
    <source>
        <dbReference type="ARBA" id="ARBA00022618"/>
    </source>
</evidence>
<dbReference type="PROSITE" id="PS00411">
    <property type="entry name" value="KINESIN_MOTOR_1"/>
    <property type="match status" value="1"/>
</dbReference>
<dbReference type="InterPro" id="IPR047241">
    <property type="entry name" value="KIF11-like_kin_motor_dom"/>
</dbReference>
<feature type="region of interest" description="Disordered" evidence="15">
    <location>
        <begin position="1023"/>
        <end position="1137"/>
    </location>
</feature>
<name>A0A2C5Y3N8_9HYPO</name>
<keyword evidence="5 13" id="KW-0547">Nucleotide-binding</keyword>
<dbReference type="SUPFAM" id="SSF52540">
    <property type="entry name" value="P-loop containing nucleoside triphosphate hydrolases"/>
    <property type="match status" value="1"/>
</dbReference>
<dbReference type="Gene3D" id="3.40.850.10">
    <property type="entry name" value="Kinesin motor domain"/>
    <property type="match status" value="1"/>
</dbReference>
<evidence type="ECO:0000256" key="7">
    <source>
        <dbReference type="ARBA" id="ARBA00022840"/>
    </source>
</evidence>
<keyword evidence="4" id="KW-0493">Microtubule</keyword>
<dbReference type="STRING" id="1399860.A0A2C5Y3N8"/>
<dbReference type="FunFam" id="3.40.850.10:FF:000051">
    <property type="entry name" value="Kinesin-like protein bimC"/>
    <property type="match status" value="1"/>
</dbReference>
<dbReference type="EMBL" id="NJET01000052">
    <property type="protein sequence ID" value="PHH63317.1"/>
    <property type="molecule type" value="Genomic_DNA"/>
</dbReference>
<dbReference type="SMART" id="SM00129">
    <property type="entry name" value="KISc"/>
    <property type="match status" value="1"/>
</dbReference>
<evidence type="ECO:0000259" key="16">
    <source>
        <dbReference type="PROSITE" id="PS50067"/>
    </source>
</evidence>
<dbReference type="Proteomes" id="UP000226192">
    <property type="component" value="Unassembled WGS sequence"/>
</dbReference>
<feature type="region of interest" description="Disordered" evidence="15">
    <location>
        <begin position="40"/>
        <end position="96"/>
    </location>
</feature>
<sequence>MGEEETACFHILVSSHTAPKDKNHILSPRSNHFTTATLAFQRPRTRSKREPSTVASERQRVPSRASSTRTPSLRVPLSRKASRSAERSAAASPDAAAAVVALGTKRKTRDFDEGDAASEGTNINVVVRCRGRNERETRDNSAVVVRTEGVKGKLVELSMGANALSNKTYSFDRVYSPVADQNMVFDDTVKPILDEVLAGYNCTIFAYGQTGTGKTYTMSGDMTETLGMLSDNAGIIPRVLNQLFNKLKLENTDSCIKCSFIELYNEELRDLLAVEENGRLKIYDDTSRKGHSSTIVQGMEEKFIKNASQGIKVLQEGSLKRQVAATKCNDLSSRSHTIFTITACVAKTNEDGGEELVCAGKLNLVDLAGSENIQRSGAENKRATEAGLINKSLLTLGRVINALVDHSEHIPYRESKLTRLLQDSLGGHTKTCIIATISPAKDNLEETISTLQYAFRAKNIRNMPQVNPLLNKGVFMSELGSENDRLKSELIATRQRNGVYLSNDAYEEMMAQSESRRIVMEELTAKMETFERNLQNKTQEMFCLTTSLMELRREHEVTTREHEATKSRLEDANGIIDKQQAVLTDTEAALEAQTRRREAHQETEEKLAETGQELIGKLKGAVQDIGGLHAKNKRKSHLESVNRAAWSASQAQVAEVTAMVERQLVEMRDEQLGHVERVSRRIKSFELEQFVGAKKQLVEQHGLSRADVDEVLDGVVSEAADKVAAEIASEMGHFSTKLHDSYGCLGEKFKGIVEHLVQDIGRQRREIDGLRQQVQTAKGKAKMQSTKLAAGLQESVNERCRMADNEHQKVAAVVGQLTQLLNAQNEARKATYYEQGAWQQRAAGEALAGVEASLMELEGGVEALDEGEGKLLQQVHKSRHEFDSGLREAWAAAREQSSALQQTTQQVQAERVRVVAEQAEQLDADMAMLGHCVAQARSEAAGQQAAQGQALEALAGRVEAALGGMAARFGGAFERARLLGDEPRLCYPLATLRSGIAAAGMQDYEPTGQTPARRLWTYPATLPRTLAPDDDAINNGDTKANNGDDTRTNNGDDDDTKANNVNNNNNDDDNSDDNDGQASSSSSSPPCPSLRQILVSHATTPTPTKARAAAPGLENMVPSTPRVFERGARRPKSPRLV</sequence>
<dbReference type="GO" id="GO:0005876">
    <property type="term" value="C:spindle microtubule"/>
    <property type="evidence" value="ECO:0007669"/>
    <property type="project" value="TreeGrafter"/>
</dbReference>
<reference evidence="17 18" key="1">
    <citation type="submission" date="2017-06" db="EMBL/GenBank/DDBJ databases">
        <title>Ant-infecting Ophiocordyceps genomes reveal a high diversity of potential behavioral manipulation genes and a possible major role for enterotoxins.</title>
        <authorList>
            <person name="De Bekker C."/>
            <person name="Evans H.C."/>
            <person name="Brachmann A."/>
            <person name="Hughes D.P."/>
        </authorList>
    </citation>
    <scope>NUCLEOTIDE SEQUENCE [LARGE SCALE GENOMIC DNA]</scope>
    <source>
        <strain evidence="17 18">Map64</strain>
    </source>
</reference>
<feature type="coiled-coil region" evidence="14">
    <location>
        <begin position="753"/>
        <end position="780"/>
    </location>
</feature>
<keyword evidence="7 13" id="KW-0067">ATP-binding</keyword>
<evidence type="ECO:0000256" key="11">
    <source>
        <dbReference type="ARBA" id="ARBA00023306"/>
    </source>
</evidence>
<keyword evidence="9 13" id="KW-0505">Motor protein</keyword>
<dbReference type="InterPro" id="IPR027417">
    <property type="entry name" value="P-loop_NTPase"/>
</dbReference>
<dbReference type="GO" id="GO:0008574">
    <property type="term" value="F:plus-end-directed microtubule motor activity"/>
    <property type="evidence" value="ECO:0007669"/>
    <property type="project" value="TreeGrafter"/>
</dbReference>
<feature type="domain" description="Kinesin motor" evidence="16">
    <location>
        <begin position="122"/>
        <end position="460"/>
    </location>
</feature>
<dbReference type="GO" id="GO:0000073">
    <property type="term" value="P:initial mitotic spindle pole body separation"/>
    <property type="evidence" value="ECO:0007669"/>
    <property type="project" value="UniProtKB-ARBA"/>
</dbReference>
<evidence type="ECO:0000313" key="17">
    <source>
        <dbReference type="EMBL" id="PHH63317.1"/>
    </source>
</evidence>